<name>X1MWT1_9ZZZZ</name>
<organism evidence="1">
    <name type="scientific">marine sediment metagenome</name>
    <dbReference type="NCBI Taxonomy" id="412755"/>
    <lineage>
        <taxon>unclassified sequences</taxon>
        <taxon>metagenomes</taxon>
        <taxon>ecological metagenomes</taxon>
    </lineage>
</organism>
<accession>X1MWT1</accession>
<sequence>DGRFKSESDVKNTVQIRLGGEYLFIGTRKKIVVPVRAGFFYDPEPSAVHLC</sequence>
<reference evidence="1" key="1">
    <citation type="journal article" date="2014" name="Front. Microbiol.">
        <title>High frequency of phylogenetically diverse reductive dehalogenase-homologous genes in deep subseafloor sedimentary metagenomes.</title>
        <authorList>
            <person name="Kawai M."/>
            <person name="Futagami T."/>
            <person name="Toyoda A."/>
            <person name="Takaki Y."/>
            <person name="Nishi S."/>
            <person name="Hori S."/>
            <person name="Arai W."/>
            <person name="Tsubouchi T."/>
            <person name="Morono Y."/>
            <person name="Uchiyama I."/>
            <person name="Ito T."/>
            <person name="Fujiyama A."/>
            <person name="Inagaki F."/>
            <person name="Takami H."/>
        </authorList>
    </citation>
    <scope>NUCLEOTIDE SEQUENCE</scope>
    <source>
        <strain evidence="1">Expedition CK06-06</strain>
    </source>
</reference>
<gene>
    <name evidence="1" type="ORF">S06H3_20025</name>
</gene>
<feature type="non-terminal residue" evidence="1">
    <location>
        <position position="1"/>
    </location>
</feature>
<protein>
    <submittedName>
        <fullName evidence="1">Uncharacterized protein</fullName>
    </submittedName>
</protein>
<evidence type="ECO:0000313" key="1">
    <source>
        <dbReference type="EMBL" id="GAI10834.1"/>
    </source>
</evidence>
<dbReference type="EMBL" id="BARV01010323">
    <property type="protein sequence ID" value="GAI10834.1"/>
    <property type="molecule type" value="Genomic_DNA"/>
</dbReference>
<comment type="caution">
    <text evidence="1">The sequence shown here is derived from an EMBL/GenBank/DDBJ whole genome shotgun (WGS) entry which is preliminary data.</text>
</comment>
<dbReference type="AlphaFoldDB" id="X1MWT1"/>
<proteinExistence type="predicted"/>